<feature type="compositionally biased region" description="Polar residues" evidence="6">
    <location>
        <begin position="876"/>
        <end position="908"/>
    </location>
</feature>
<dbReference type="GO" id="GO:0003723">
    <property type="term" value="F:RNA binding"/>
    <property type="evidence" value="ECO:0007669"/>
    <property type="project" value="InterPro"/>
</dbReference>
<dbReference type="Pfam" id="PF19222">
    <property type="entry name" value="Noda_Vmethyltr"/>
    <property type="match status" value="1"/>
</dbReference>
<dbReference type="PROSITE" id="PS50507">
    <property type="entry name" value="RDRP_SSRNA_POS"/>
    <property type="match status" value="1"/>
</dbReference>
<accession>A0A1L3KFZ4</accession>
<dbReference type="GO" id="GO:0006351">
    <property type="term" value="P:DNA-templated transcription"/>
    <property type="evidence" value="ECO:0007669"/>
    <property type="project" value="InterPro"/>
</dbReference>
<feature type="compositionally biased region" description="Basic and acidic residues" evidence="6">
    <location>
        <begin position="1054"/>
        <end position="1067"/>
    </location>
</feature>
<comment type="similarity">
    <text evidence="1">Belongs to the nodaviridae RNA polymerase family.</text>
</comment>
<dbReference type="InterPro" id="IPR043502">
    <property type="entry name" value="DNA/RNA_pol_sf"/>
</dbReference>
<feature type="domain" description="RdRp catalytic" evidence="7">
    <location>
        <begin position="565"/>
        <end position="687"/>
    </location>
</feature>
<keyword evidence="2" id="KW-0808">Transferase</keyword>
<dbReference type="Pfam" id="PF00680">
    <property type="entry name" value="RdRP_1"/>
    <property type="match status" value="1"/>
</dbReference>
<evidence type="ECO:0000313" key="8">
    <source>
        <dbReference type="EMBL" id="APG76295.1"/>
    </source>
</evidence>
<dbReference type="GO" id="GO:0039694">
    <property type="term" value="P:viral RNA genome replication"/>
    <property type="evidence" value="ECO:0007669"/>
    <property type="project" value="InterPro"/>
</dbReference>
<dbReference type="SUPFAM" id="SSF56672">
    <property type="entry name" value="DNA/RNA polymerases"/>
    <property type="match status" value="1"/>
</dbReference>
<dbReference type="CDD" id="cd23173">
    <property type="entry name" value="ps-ssRNAv_Nodaviridae_RdRp"/>
    <property type="match status" value="1"/>
</dbReference>
<evidence type="ECO:0000256" key="6">
    <source>
        <dbReference type="SAM" id="MobiDB-lite"/>
    </source>
</evidence>
<keyword evidence="3" id="KW-0548">Nucleotidyltransferase</keyword>
<dbReference type="InterPro" id="IPR043647">
    <property type="entry name" value="Noda_Vmethyltr_dom"/>
</dbReference>
<dbReference type="InterPro" id="IPR007094">
    <property type="entry name" value="RNA-dir_pol_PSvirus"/>
</dbReference>
<dbReference type="EMBL" id="KX883117">
    <property type="protein sequence ID" value="APG76295.1"/>
    <property type="molecule type" value="Genomic_RNA"/>
</dbReference>
<organism evidence="8">
    <name type="scientific">Beihai noda-like virus 10</name>
    <dbReference type="NCBI Taxonomy" id="1922463"/>
    <lineage>
        <taxon>Viruses</taxon>
        <taxon>Riboviria</taxon>
    </lineage>
</organism>
<evidence type="ECO:0000256" key="1">
    <source>
        <dbReference type="ARBA" id="ARBA00007751"/>
    </source>
</evidence>
<evidence type="ECO:0000256" key="3">
    <source>
        <dbReference type="ARBA" id="ARBA00022695"/>
    </source>
</evidence>
<feature type="region of interest" description="Disordered" evidence="6">
    <location>
        <begin position="872"/>
        <end position="1136"/>
    </location>
</feature>
<name>A0A1L3KFZ4_9VIRU</name>
<evidence type="ECO:0000259" key="7">
    <source>
        <dbReference type="PROSITE" id="PS50507"/>
    </source>
</evidence>
<feature type="compositionally biased region" description="Polar residues" evidence="6">
    <location>
        <begin position="1001"/>
        <end position="1020"/>
    </location>
</feature>
<sequence length="1136" mass="126472">MHSHKLDRVRDNLLKPLYWVVARKRRHDLAKAGILTRTPKSVSLRVKERITGWAFTEAGLSQRAYRTGLTKNQFINALRPTVEPFTGRLAKTHDHPQSAALRNAAGTALAVMCRELGFSQHAIQAAECEARGAVTQTNRYFWLRDVVREHSNEAPASNACITMVDVDYYMDMPALLASGLPVVVYTMIPEKAADRCEDYTYRFEGDTLIADSGGGVVYRHKLWDYTVDNVTAANKRGVTCYDVFRLRLAPNRYIVGFVPRVRVPMAACLNTLSYPPELKRRVVERGDVTCVSSIADPTKVSLALQAPQAYTSIAIRVELLYLLERRLSTLHERQRAIDVSDTARWLESMRLFRGEEAQVAAHIMVSYCSGKRVKVSEVGLDSFVPEGDGDGKAPGVAFAPPLVEQPALAAVRAPAQDITTVKERIIAPSNTKKVPVGYGKYAVEFVNLLVPQDKAHTGVPLDLREVIEHQIKPMQKMRNQRHGPWQVCPDMPVARLAVKAFQKAEPYGKPKPARNISSLPVDHTLALSGYLLSMKREVLSKHEWFGPGRDCAEITDLVARITAPGDVVARDFSNFDATISEWVFKHVVLPSCKRWVSLRHIDTLTSLLTRETNAIASTKFGVRYEPGFGRLSGSPTTSDHNTIVNAFVSYCGFRNAGRSVRHSWSSLGIYYGDDSLESYPPSLDPSHQAAASDLGFDVKTARVDGPIPFLGRYFVGHASFADPWRTMAKLHASYSNSDGAPIHFANRIAGYAVTDSQTPIIGPWVIRALELLRDAGHVPKMDRMCHDDWWRFTRAWPQDGNLRDSFLAVTGMSGAEMEHYEKLIRDAQTVESFPTIPATSAAGFREREGRDGMFVRSEPVPGAPKMIEARVETHGNQEQSNETAAGTPEQGRTTFGESAATTPTNGFDGTQVPLSDGRDRDSSQDSGKNRQRNPVKGGGGPRRRRTNQNLRRTQRTVAERVAGQPGQALRQVPVHPDAADLATSNQPNVRRERRSLVRSRPITNQAGELLQRQRTLQSPHSARGRPRRNNGRATPTQAAHVVHSSTGQRLQRQPGRDRNRLERHTVELDPSSHSIHAGTSMDRVPVGTVEPVRVMGHDGVERTVHQEALRRRRQRRRQRQADARRALKTEPAVTTE</sequence>
<feature type="compositionally biased region" description="Basic and acidic residues" evidence="6">
    <location>
        <begin position="1095"/>
        <end position="1109"/>
    </location>
</feature>
<feature type="compositionally biased region" description="Basic and acidic residues" evidence="6">
    <location>
        <begin position="1119"/>
        <end position="1128"/>
    </location>
</feature>
<evidence type="ECO:0000256" key="2">
    <source>
        <dbReference type="ARBA" id="ARBA00022679"/>
    </source>
</evidence>
<evidence type="ECO:0000256" key="4">
    <source>
        <dbReference type="ARBA" id="ARBA00022953"/>
    </source>
</evidence>
<dbReference type="GO" id="GO:0003968">
    <property type="term" value="F:RNA-directed RNA polymerase activity"/>
    <property type="evidence" value="ECO:0007669"/>
    <property type="project" value="InterPro"/>
</dbReference>
<evidence type="ECO:0000256" key="5">
    <source>
        <dbReference type="ARBA" id="ARBA00032757"/>
    </source>
</evidence>
<proteinExistence type="inferred from homology"/>
<dbReference type="InterPro" id="IPR001205">
    <property type="entry name" value="RNA-dir_pol_C"/>
</dbReference>
<keyword evidence="4" id="KW-0693">Viral RNA replication</keyword>
<reference evidence="8" key="1">
    <citation type="journal article" date="2016" name="Nature">
        <title>Redefining the invertebrate RNA virosphere.</title>
        <authorList>
            <person name="Shi M."/>
            <person name="Lin X.D."/>
            <person name="Tian J.H."/>
            <person name="Chen L.J."/>
            <person name="Chen X."/>
            <person name="Li C.X."/>
            <person name="Qin X.C."/>
            <person name="Li J."/>
            <person name="Cao J.P."/>
            <person name="Eden J.S."/>
            <person name="Buchmann J."/>
            <person name="Wang W."/>
            <person name="Xu J."/>
            <person name="Holmes E.C."/>
            <person name="Zhang Y.Z."/>
        </authorList>
    </citation>
    <scope>NUCLEOTIDE SEQUENCE</scope>
    <source>
        <strain evidence="8">HWRTX12795</strain>
    </source>
</reference>
<protein>
    <recommendedName>
        <fullName evidence="5">RNA replicase</fullName>
    </recommendedName>
</protein>